<name>A0ABV6I5H3_9RHOB</name>
<dbReference type="PANTHER" id="PTHR30042">
    <property type="entry name" value="POTASSIUM-TRANSPORTING ATPASE C CHAIN"/>
    <property type="match status" value="1"/>
</dbReference>
<comment type="similarity">
    <text evidence="11">Belongs to the KdpC family.</text>
</comment>
<evidence type="ECO:0000256" key="8">
    <source>
        <dbReference type="ARBA" id="ARBA00022989"/>
    </source>
</evidence>
<evidence type="ECO:0000313" key="13">
    <source>
        <dbReference type="EMBL" id="MFC0341174.1"/>
    </source>
</evidence>
<comment type="subcellular location">
    <subcellularLocation>
        <location evidence="11">Cell membrane</location>
        <topology evidence="11">Single-pass membrane protein</topology>
    </subcellularLocation>
</comment>
<evidence type="ECO:0000256" key="10">
    <source>
        <dbReference type="ARBA" id="ARBA00023136"/>
    </source>
</evidence>
<dbReference type="Pfam" id="PF02669">
    <property type="entry name" value="KdpC"/>
    <property type="match status" value="1"/>
</dbReference>
<sequence length="184" mass="18572">MFSQLRPALTMVGAFSVLLGLGYPLAMTGIAQAVMPAQADGSLIRQGDRVIGAALIGQDFTRQEYLHGRPSATDPAYNAASSTGSNFGPSSAASTEQVKARAAAFGGAPVPSEMATASASGLDPHVSLEGALRQVPRIAAARGIEPGAVEAAIRSAVTGPAFGFVGAPIVNVLRANLALDAERG</sequence>
<keyword evidence="3 11" id="KW-0633">Potassium transport</keyword>
<keyword evidence="8 11" id="KW-1133">Transmembrane helix</keyword>
<evidence type="ECO:0000256" key="4">
    <source>
        <dbReference type="ARBA" id="ARBA00022692"/>
    </source>
</evidence>
<reference evidence="13 14" key="1">
    <citation type="submission" date="2024-09" db="EMBL/GenBank/DDBJ databases">
        <authorList>
            <person name="Sun Q."/>
            <person name="Mori K."/>
        </authorList>
    </citation>
    <scope>NUCLEOTIDE SEQUENCE [LARGE SCALE GENOMIC DNA]</scope>
    <source>
        <strain evidence="13 14">KCTC 22789</strain>
    </source>
</reference>
<keyword evidence="6 11" id="KW-0067">ATP-binding</keyword>
<dbReference type="HAMAP" id="MF_00276">
    <property type="entry name" value="KdpC"/>
    <property type="match status" value="1"/>
</dbReference>
<dbReference type="EMBL" id="JBHLWE010000030">
    <property type="protein sequence ID" value="MFC0341174.1"/>
    <property type="molecule type" value="Genomic_DNA"/>
</dbReference>
<dbReference type="Proteomes" id="UP001589799">
    <property type="component" value="Unassembled WGS sequence"/>
</dbReference>
<keyword evidence="1 11" id="KW-0813">Transport</keyword>
<proteinExistence type="inferred from homology"/>
<keyword evidence="14" id="KW-1185">Reference proteome</keyword>
<dbReference type="NCBIfam" id="TIGR00681">
    <property type="entry name" value="kdpC"/>
    <property type="match status" value="1"/>
</dbReference>
<evidence type="ECO:0000256" key="1">
    <source>
        <dbReference type="ARBA" id="ARBA00022448"/>
    </source>
</evidence>
<keyword evidence="4 11" id="KW-0812">Transmembrane</keyword>
<keyword evidence="9 11" id="KW-0406">Ion transport</keyword>
<comment type="function">
    <text evidence="11">Part of the high-affinity ATP-driven potassium transport (or Kdp) system, which catalyzes the hydrolysis of ATP coupled with the electrogenic transport of potassium into the cytoplasm. This subunit acts as a catalytic chaperone that increases the ATP-binding affinity of the ATP-hydrolyzing subunit KdpB by the formation of a transient KdpB/KdpC/ATP ternary complex.</text>
</comment>
<evidence type="ECO:0000256" key="7">
    <source>
        <dbReference type="ARBA" id="ARBA00022958"/>
    </source>
</evidence>
<feature type="compositionally biased region" description="Polar residues" evidence="12">
    <location>
        <begin position="79"/>
        <end position="93"/>
    </location>
</feature>
<feature type="region of interest" description="Disordered" evidence="12">
    <location>
        <begin position="71"/>
        <end position="93"/>
    </location>
</feature>
<evidence type="ECO:0000313" key="14">
    <source>
        <dbReference type="Proteomes" id="UP001589799"/>
    </source>
</evidence>
<evidence type="ECO:0000256" key="6">
    <source>
        <dbReference type="ARBA" id="ARBA00022840"/>
    </source>
</evidence>
<keyword evidence="10 11" id="KW-0472">Membrane</keyword>
<accession>A0ABV6I5H3</accession>
<comment type="subunit">
    <text evidence="11">The system is composed of three essential subunits: KdpA, KdpB and KdpC.</text>
</comment>
<evidence type="ECO:0000256" key="2">
    <source>
        <dbReference type="ARBA" id="ARBA00022475"/>
    </source>
</evidence>
<keyword evidence="2 11" id="KW-1003">Cell membrane</keyword>
<organism evidence="13 14">
    <name type="scientific">Paracoccus niistensis</name>
    <dbReference type="NCBI Taxonomy" id="632935"/>
    <lineage>
        <taxon>Bacteria</taxon>
        <taxon>Pseudomonadati</taxon>
        <taxon>Pseudomonadota</taxon>
        <taxon>Alphaproteobacteria</taxon>
        <taxon>Rhodobacterales</taxon>
        <taxon>Paracoccaceae</taxon>
        <taxon>Paracoccus</taxon>
    </lineage>
</organism>
<evidence type="ECO:0000256" key="9">
    <source>
        <dbReference type="ARBA" id="ARBA00023065"/>
    </source>
</evidence>
<keyword evidence="7 11" id="KW-0630">Potassium</keyword>
<gene>
    <name evidence="11 13" type="primary">kdpC</name>
    <name evidence="13" type="ORF">ACFFII_10400</name>
</gene>
<evidence type="ECO:0000256" key="5">
    <source>
        <dbReference type="ARBA" id="ARBA00022741"/>
    </source>
</evidence>
<dbReference type="RefSeq" id="WP_377698823.1">
    <property type="nucleotide sequence ID" value="NZ_JBHLWE010000030.1"/>
</dbReference>
<dbReference type="NCBIfam" id="NF001454">
    <property type="entry name" value="PRK00315.1"/>
    <property type="match status" value="1"/>
</dbReference>
<protein>
    <recommendedName>
        <fullName evidence="11">Potassium-transporting ATPase KdpC subunit</fullName>
    </recommendedName>
    <alternativeName>
        <fullName evidence="11">ATP phosphohydrolase [potassium-transporting] C chain</fullName>
    </alternativeName>
    <alternativeName>
        <fullName evidence="11">Potassium-binding and translocating subunit C</fullName>
    </alternativeName>
    <alternativeName>
        <fullName evidence="11">Potassium-translocating ATPase C chain</fullName>
    </alternativeName>
</protein>
<keyword evidence="5 11" id="KW-0547">Nucleotide-binding</keyword>
<dbReference type="PANTHER" id="PTHR30042:SF2">
    <property type="entry name" value="POTASSIUM-TRANSPORTING ATPASE KDPC SUBUNIT"/>
    <property type="match status" value="1"/>
</dbReference>
<evidence type="ECO:0000256" key="12">
    <source>
        <dbReference type="SAM" id="MobiDB-lite"/>
    </source>
</evidence>
<dbReference type="InterPro" id="IPR003820">
    <property type="entry name" value="KdpC"/>
</dbReference>
<dbReference type="PIRSF" id="PIRSF001296">
    <property type="entry name" value="K_ATPase_KdpC"/>
    <property type="match status" value="1"/>
</dbReference>
<evidence type="ECO:0000256" key="3">
    <source>
        <dbReference type="ARBA" id="ARBA00022538"/>
    </source>
</evidence>
<comment type="caution">
    <text evidence="13">The sequence shown here is derived from an EMBL/GenBank/DDBJ whole genome shotgun (WGS) entry which is preliminary data.</text>
</comment>
<evidence type="ECO:0000256" key="11">
    <source>
        <dbReference type="HAMAP-Rule" id="MF_00276"/>
    </source>
</evidence>